<feature type="chain" id="PRO_5032731728" description="PS II complex 12 kDa extrinsic protein" evidence="1">
    <location>
        <begin position="26"/>
        <end position="174"/>
    </location>
</feature>
<reference evidence="2" key="1">
    <citation type="submission" date="2021-02" db="EMBL/GenBank/DDBJ databases">
        <authorList>
            <person name="Dougan E. K."/>
            <person name="Rhodes N."/>
            <person name="Thang M."/>
            <person name="Chan C."/>
        </authorList>
    </citation>
    <scope>NUCLEOTIDE SEQUENCE</scope>
</reference>
<organism evidence="2 3">
    <name type="scientific">Symbiodinium natans</name>
    <dbReference type="NCBI Taxonomy" id="878477"/>
    <lineage>
        <taxon>Eukaryota</taxon>
        <taxon>Sar</taxon>
        <taxon>Alveolata</taxon>
        <taxon>Dinophyceae</taxon>
        <taxon>Suessiales</taxon>
        <taxon>Symbiodiniaceae</taxon>
        <taxon>Symbiodinium</taxon>
    </lineage>
</organism>
<evidence type="ECO:0000313" key="2">
    <source>
        <dbReference type="EMBL" id="CAE7215026.1"/>
    </source>
</evidence>
<name>A0A812K3F4_9DINO</name>
<sequence>MRTKGFRAAAATRLCCMMAVCSCLASWHPSFLALPSKDLQRRAVAAALASQVLLPSVPAVAGDRDRTSMVIAVRRKFLPRVLAGYKKLQADGAVTDDFISGKDFKKFNTALDAYGSIQRLDEAPDKYSRKLQADARDVEQFLKAKDYQKAMEMLETFRQDIPAGPGSFVWTDEG</sequence>
<keyword evidence="3" id="KW-1185">Reference proteome</keyword>
<comment type="caution">
    <text evidence="2">The sequence shown here is derived from an EMBL/GenBank/DDBJ whole genome shotgun (WGS) entry which is preliminary data.</text>
</comment>
<evidence type="ECO:0000313" key="3">
    <source>
        <dbReference type="Proteomes" id="UP000604046"/>
    </source>
</evidence>
<gene>
    <name evidence="2" type="ORF">SNAT2548_LOCUS7507</name>
</gene>
<evidence type="ECO:0008006" key="4">
    <source>
        <dbReference type="Google" id="ProtNLM"/>
    </source>
</evidence>
<accession>A0A812K3F4</accession>
<keyword evidence="1" id="KW-0732">Signal</keyword>
<feature type="signal peptide" evidence="1">
    <location>
        <begin position="1"/>
        <end position="25"/>
    </location>
</feature>
<dbReference type="EMBL" id="CAJNDS010000524">
    <property type="protein sequence ID" value="CAE7215026.1"/>
    <property type="molecule type" value="Genomic_DNA"/>
</dbReference>
<dbReference type="AlphaFoldDB" id="A0A812K3F4"/>
<evidence type="ECO:0000256" key="1">
    <source>
        <dbReference type="SAM" id="SignalP"/>
    </source>
</evidence>
<proteinExistence type="predicted"/>
<protein>
    <recommendedName>
        <fullName evidence="4">PS II complex 12 kDa extrinsic protein</fullName>
    </recommendedName>
</protein>
<dbReference type="Proteomes" id="UP000604046">
    <property type="component" value="Unassembled WGS sequence"/>
</dbReference>
<dbReference type="OrthoDB" id="432052at2759"/>